<name>A0A1I0SPC3_9NOCA</name>
<evidence type="ECO:0000313" key="2">
    <source>
        <dbReference type="Proteomes" id="UP000182054"/>
    </source>
</evidence>
<evidence type="ECO:0000313" key="1">
    <source>
        <dbReference type="EMBL" id="SFA41349.1"/>
    </source>
</evidence>
<dbReference type="OrthoDB" id="420289at85007"/>
<proteinExistence type="predicted"/>
<dbReference type="AlphaFoldDB" id="A0A1I0SPC3"/>
<reference evidence="1 2" key="1">
    <citation type="submission" date="2016-10" db="EMBL/GenBank/DDBJ databases">
        <authorList>
            <person name="de Groot N.N."/>
        </authorList>
    </citation>
    <scope>NUCLEOTIDE SEQUENCE [LARGE SCALE GENOMIC DNA]</scope>
    <source>
        <strain evidence="1 2">DSM 44908</strain>
    </source>
</reference>
<accession>A0A1I0SPC3</accession>
<dbReference type="EMBL" id="FOJN01000002">
    <property type="protein sequence ID" value="SFA41349.1"/>
    <property type="molecule type" value="Genomic_DNA"/>
</dbReference>
<dbReference type="Proteomes" id="UP000182054">
    <property type="component" value="Unassembled WGS sequence"/>
</dbReference>
<sequence>MLATVEDVSRITGYTVDDALIRRAQAVFEVCAGRPESLITLPSDLAWSAYAVAWQAAYMDNSDVFAQANVEASKQDKVTVTFGDHNFAVSRLTLAAVRNLSWNRSRSVTTRSIADERRLPVWWTF</sequence>
<protein>
    <submittedName>
        <fullName evidence="1">Uncharacterized protein</fullName>
    </submittedName>
</protein>
<dbReference type="GeneID" id="85484542"/>
<organism evidence="1 2">
    <name type="scientific">Rhodococcoides kroppenstedtii</name>
    <dbReference type="NCBI Taxonomy" id="293050"/>
    <lineage>
        <taxon>Bacteria</taxon>
        <taxon>Bacillati</taxon>
        <taxon>Actinomycetota</taxon>
        <taxon>Actinomycetes</taxon>
        <taxon>Mycobacteriales</taxon>
        <taxon>Nocardiaceae</taxon>
        <taxon>Rhodococcoides</taxon>
    </lineage>
</organism>
<gene>
    <name evidence="1" type="ORF">SAMN05444374_10262</name>
</gene>
<dbReference type="RefSeq" id="WP_068360469.1">
    <property type="nucleotide sequence ID" value="NZ_FOJN01000002.1"/>
</dbReference>